<name>A0A2N9HSP7_FAGSY</name>
<evidence type="ECO:0000256" key="1">
    <source>
        <dbReference type="SAM" id="Coils"/>
    </source>
</evidence>
<keyword evidence="1" id="KW-0175">Coiled coil</keyword>
<evidence type="ECO:0000313" key="3">
    <source>
        <dbReference type="EMBL" id="SPD14714.1"/>
    </source>
</evidence>
<feature type="coiled-coil region" evidence="1">
    <location>
        <begin position="177"/>
        <end position="208"/>
    </location>
</feature>
<evidence type="ECO:0000256" key="2">
    <source>
        <dbReference type="SAM" id="MobiDB-lite"/>
    </source>
</evidence>
<sequence>MQEEERKKVELERRQKEEMEAKRKAEDEIRKKKEEEEEQRRIHKEKEKEERKVQQEKEEELIRKAQEEKEQEEERNRKRDEENLVNQEFRPEVENDEITPSTSIPKVEEVILDQLEADNDTPTLPEPDIEIIEPTMEAVEQSSAIILATIIHICTTIENEKEIQTIQQGCDEKKATKSEFQQEFEQTLKKYEETKQEISRIKKELQKL</sequence>
<accession>A0A2N9HSP7</accession>
<dbReference type="AlphaFoldDB" id="A0A2N9HSP7"/>
<proteinExistence type="predicted"/>
<feature type="compositionally biased region" description="Basic and acidic residues" evidence="2">
    <location>
        <begin position="1"/>
        <end position="82"/>
    </location>
</feature>
<protein>
    <submittedName>
        <fullName evidence="3">Uncharacterized protein</fullName>
    </submittedName>
</protein>
<gene>
    <name evidence="3" type="ORF">FSB_LOCUS42596</name>
</gene>
<dbReference type="EMBL" id="OIVN01003979">
    <property type="protein sequence ID" value="SPD14714.1"/>
    <property type="molecule type" value="Genomic_DNA"/>
</dbReference>
<feature type="region of interest" description="Disordered" evidence="2">
    <location>
        <begin position="1"/>
        <end position="107"/>
    </location>
</feature>
<reference evidence="3" key="1">
    <citation type="submission" date="2018-02" db="EMBL/GenBank/DDBJ databases">
        <authorList>
            <person name="Cohen D.B."/>
            <person name="Kent A.D."/>
        </authorList>
    </citation>
    <scope>NUCLEOTIDE SEQUENCE</scope>
</reference>
<organism evidence="3">
    <name type="scientific">Fagus sylvatica</name>
    <name type="common">Beechnut</name>
    <dbReference type="NCBI Taxonomy" id="28930"/>
    <lineage>
        <taxon>Eukaryota</taxon>
        <taxon>Viridiplantae</taxon>
        <taxon>Streptophyta</taxon>
        <taxon>Embryophyta</taxon>
        <taxon>Tracheophyta</taxon>
        <taxon>Spermatophyta</taxon>
        <taxon>Magnoliopsida</taxon>
        <taxon>eudicotyledons</taxon>
        <taxon>Gunneridae</taxon>
        <taxon>Pentapetalae</taxon>
        <taxon>rosids</taxon>
        <taxon>fabids</taxon>
        <taxon>Fagales</taxon>
        <taxon>Fagaceae</taxon>
        <taxon>Fagus</taxon>
    </lineage>
</organism>